<keyword evidence="3" id="KW-1185">Reference proteome</keyword>
<evidence type="ECO:0000256" key="1">
    <source>
        <dbReference type="SAM" id="Phobius"/>
    </source>
</evidence>
<dbReference type="Proteomes" id="UP000250235">
    <property type="component" value="Unassembled WGS sequence"/>
</dbReference>
<feature type="transmembrane region" description="Helical" evidence="1">
    <location>
        <begin position="65"/>
        <end position="87"/>
    </location>
</feature>
<reference evidence="2 3" key="1">
    <citation type="journal article" date="2015" name="Proc. Natl. Acad. Sci. U.S.A.">
        <title>The resurrection genome of Boea hygrometrica: A blueprint for survival of dehydration.</title>
        <authorList>
            <person name="Xiao L."/>
            <person name="Yang G."/>
            <person name="Zhang L."/>
            <person name="Yang X."/>
            <person name="Zhao S."/>
            <person name="Ji Z."/>
            <person name="Zhou Q."/>
            <person name="Hu M."/>
            <person name="Wang Y."/>
            <person name="Chen M."/>
            <person name="Xu Y."/>
            <person name="Jin H."/>
            <person name="Xiao X."/>
            <person name="Hu G."/>
            <person name="Bao F."/>
            <person name="Hu Y."/>
            <person name="Wan P."/>
            <person name="Li L."/>
            <person name="Deng X."/>
            <person name="Kuang T."/>
            <person name="Xiang C."/>
            <person name="Zhu J.K."/>
            <person name="Oliver M.J."/>
            <person name="He Y."/>
        </authorList>
    </citation>
    <scope>NUCLEOTIDE SEQUENCE [LARGE SCALE GENOMIC DNA]</scope>
    <source>
        <strain evidence="3">cv. XS01</strain>
    </source>
</reference>
<evidence type="ECO:0000313" key="3">
    <source>
        <dbReference type="Proteomes" id="UP000250235"/>
    </source>
</evidence>
<dbReference type="AlphaFoldDB" id="A0A2Z7A1V8"/>
<gene>
    <name evidence="2" type="ORF">F511_09379</name>
</gene>
<organism evidence="2 3">
    <name type="scientific">Dorcoceras hygrometricum</name>
    <dbReference type="NCBI Taxonomy" id="472368"/>
    <lineage>
        <taxon>Eukaryota</taxon>
        <taxon>Viridiplantae</taxon>
        <taxon>Streptophyta</taxon>
        <taxon>Embryophyta</taxon>
        <taxon>Tracheophyta</taxon>
        <taxon>Spermatophyta</taxon>
        <taxon>Magnoliopsida</taxon>
        <taxon>eudicotyledons</taxon>
        <taxon>Gunneridae</taxon>
        <taxon>Pentapetalae</taxon>
        <taxon>asterids</taxon>
        <taxon>lamiids</taxon>
        <taxon>Lamiales</taxon>
        <taxon>Gesneriaceae</taxon>
        <taxon>Didymocarpoideae</taxon>
        <taxon>Trichosporeae</taxon>
        <taxon>Loxocarpinae</taxon>
        <taxon>Dorcoceras</taxon>
    </lineage>
</organism>
<feature type="transmembrane region" description="Helical" evidence="1">
    <location>
        <begin position="385"/>
        <end position="405"/>
    </location>
</feature>
<name>A0A2Z7A1V8_9LAMI</name>
<feature type="transmembrane region" description="Helical" evidence="1">
    <location>
        <begin position="99"/>
        <end position="124"/>
    </location>
</feature>
<keyword evidence="1" id="KW-0812">Transmembrane</keyword>
<dbReference type="EMBL" id="KV020107">
    <property type="protein sequence ID" value="KZV15291.1"/>
    <property type="molecule type" value="Genomic_DNA"/>
</dbReference>
<accession>A0A2Z7A1V8</accession>
<evidence type="ECO:0000313" key="2">
    <source>
        <dbReference type="EMBL" id="KZV15291.1"/>
    </source>
</evidence>
<feature type="transmembrane region" description="Helical" evidence="1">
    <location>
        <begin position="362"/>
        <end position="379"/>
    </location>
</feature>
<keyword evidence="1" id="KW-1133">Transmembrane helix</keyword>
<feature type="transmembrane region" description="Helical" evidence="1">
    <location>
        <begin position="144"/>
        <end position="173"/>
    </location>
</feature>
<sequence>MISGLLQPALLTFLVLLPLLINGYPIFFNDSGAYLQAFTGMASFDHPLVDRPIFYSAYLYAFRTLFHTNAAAVLFQGVVFAYVATRCSRLGWQSGVRSWLPLFLILPFSYLAVMASTLMPDIWMPSALLAAYLIFNEPGPRKCFYFVVIATSVAFAPANGVIIALSVAGFFAIVLIAKVRLPKKWINLCIVVLAVLFGQGAVSLSNHYAFKVYSPIVSGSAFLYATLTRENLADDALSRECAATGAGNSICRDLPHYRNLSGNTLLWGEKWKRPIWNPENQDFLSKVNRRILAAHPAKAAAYFLKNSLTALTLFPANLDQLYSVKYNTVAGPATWLNNYGDMARFSQSMQQTRRNVFGYLKLYRLLLGALFLATIWLAIRNRLHANPAFLGFFVFGLLFTIANAAITGGLSLPDYRLNVRAVDIFVVMLFCLACGSNPSPSSQVGAETPQA</sequence>
<keyword evidence="1" id="KW-0472">Membrane</keyword>
<protein>
    <submittedName>
        <fullName evidence="2">Uncharacterized protein</fullName>
    </submittedName>
</protein>
<proteinExistence type="predicted"/>